<keyword evidence="2" id="KW-1185">Reference proteome</keyword>
<protein>
    <submittedName>
        <fullName evidence="1">Binding protein</fullName>
    </submittedName>
</protein>
<dbReference type="OrthoDB" id="1918054at2759"/>
<accession>A0A2P5C8N3</accession>
<sequence length="108" mass="12665">MCISATEKSPSTIFYSSKRSKRSNLQVHRLTRRRLCHNHQQKMGSAVMELMNLKLYLENQSIIEENEKLKKAANLLHQENLALLSELQNKFPNLDRYSTSLFVLLHKH</sequence>
<evidence type="ECO:0000313" key="2">
    <source>
        <dbReference type="Proteomes" id="UP000237105"/>
    </source>
</evidence>
<gene>
    <name evidence="1" type="ORF">PanWU01x14_173420</name>
</gene>
<dbReference type="Proteomes" id="UP000237105">
    <property type="component" value="Unassembled WGS sequence"/>
</dbReference>
<dbReference type="PANTHER" id="PTHR33601">
    <property type="entry name" value="PROTEIN LITTLE ZIPPER 4"/>
    <property type="match status" value="1"/>
</dbReference>
<comment type="caution">
    <text evidence="1">The sequence shown here is derived from an EMBL/GenBank/DDBJ whole genome shotgun (WGS) entry which is preliminary data.</text>
</comment>
<dbReference type="AlphaFoldDB" id="A0A2P5C8N3"/>
<dbReference type="STRING" id="3476.A0A2P5C8N3"/>
<name>A0A2P5C8N3_PARAD</name>
<reference evidence="2" key="1">
    <citation type="submission" date="2016-06" db="EMBL/GenBank/DDBJ databases">
        <title>Parallel loss of symbiosis genes in relatives of nitrogen-fixing non-legume Parasponia.</title>
        <authorList>
            <person name="Van Velzen R."/>
            <person name="Holmer R."/>
            <person name="Bu F."/>
            <person name="Rutten L."/>
            <person name="Van Zeijl A."/>
            <person name="Liu W."/>
            <person name="Santuari L."/>
            <person name="Cao Q."/>
            <person name="Sharma T."/>
            <person name="Shen D."/>
            <person name="Roswanjaya Y."/>
            <person name="Wardhani T."/>
            <person name="Kalhor M.S."/>
            <person name="Jansen J."/>
            <person name="Van den Hoogen J."/>
            <person name="Gungor B."/>
            <person name="Hartog M."/>
            <person name="Hontelez J."/>
            <person name="Verver J."/>
            <person name="Yang W.-C."/>
            <person name="Schijlen E."/>
            <person name="Repin R."/>
            <person name="Schilthuizen M."/>
            <person name="Schranz E."/>
            <person name="Heidstra R."/>
            <person name="Miyata K."/>
            <person name="Fedorova E."/>
            <person name="Kohlen W."/>
            <person name="Bisseling T."/>
            <person name="Smit S."/>
            <person name="Geurts R."/>
        </authorList>
    </citation>
    <scope>NUCLEOTIDE SEQUENCE [LARGE SCALE GENOMIC DNA]</scope>
    <source>
        <strain evidence="2">cv. WU1-14</strain>
    </source>
</reference>
<dbReference type="PANTHER" id="PTHR33601:SF21">
    <property type="entry name" value="PROTEIN LITTLE ZIPPER 1-LIKE"/>
    <property type="match status" value="1"/>
</dbReference>
<organism evidence="1 2">
    <name type="scientific">Parasponia andersonii</name>
    <name type="common">Sponia andersonii</name>
    <dbReference type="NCBI Taxonomy" id="3476"/>
    <lineage>
        <taxon>Eukaryota</taxon>
        <taxon>Viridiplantae</taxon>
        <taxon>Streptophyta</taxon>
        <taxon>Embryophyta</taxon>
        <taxon>Tracheophyta</taxon>
        <taxon>Spermatophyta</taxon>
        <taxon>Magnoliopsida</taxon>
        <taxon>eudicotyledons</taxon>
        <taxon>Gunneridae</taxon>
        <taxon>Pentapetalae</taxon>
        <taxon>rosids</taxon>
        <taxon>fabids</taxon>
        <taxon>Rosales</taxon>
        <taxon>Cannabaceae</taxon>
        <taxon>Parasponia</taxon>
    </lineage>
</organism>
<proteinExistence type="predicted"/>
<dbReference type="InterPro" id="IPR039312">
    <property type="entry name" value="ZPR"/>
</dbReference>
<dbReference type="EMBL" id="JXTB01000159">
    <property type="protein sequence ID" value="PON57436.1"/>
    <property type="molecule type" value="Genomic_DNA"/>
</dbReference>
<evidence type="ECO:0000313" key="1">
    <source>
        <dbReference type="EMBL" id="PON57436.1"/>
    </source>
</evidence>